<dbReference type="SUPFAM" id="SSF50156">
    <property type="entry name" value="PDZ domain-like"/>
    <property type="match status" value="1"/>
</dbReference>
<dbReference type="Gene3D" id="3.90.226.10">
    <property type="entry name" value="2-enoyl-CoA Hydratase, Chain A, domain 1"/>
    <property type="match status" value="1"/>
</dbReference>
<dbReference type="InterPro" id="IPR041489">
    <property type="entry name" value="PDZ_6"/>
</dbReference>
<keyword evidence="2 5" id="KW-0645">Protease</keyword>
<dbReference type="SMART" id="SM00228">
    <property type="entry name" value="PDZ"/>
    <property type="match status" value="1"/>
</dbReference>
<dbReference type="GO" id="GO:0006508">
    <property type="term" value="P:proteolysis"/>
    <property type="evidence" value="ECO:0007669"/>
    <property type="project" value="UniProtKB-KW"/>
</dbReference>
<dbReference type="GO" id="GO:0030288">
    <property type="term" value="C:outer membrane-bounded periplasmic space"/>
    <property type="evidence" value="ECO:0007669"/>
    <property type="project" value="TreeGrafter"/>
</dbReference>
<dbReference type="AlphaFoldDB" id="A0A2S6MV67"/>
<evidence type="ECO:0000256" key="3">
    <source>
        <dbReference type="ARBA" id="ARBA00022801"/>
    </source>
</evidence>
<dbReference type="InterPro" id="IPR004447">
    <property type="entry name" value="Peptidase_S41A"/>
</dbReference>
<dbReference type="Pfam" id="PF03572">
    <property type="entry name" value="Peptidase_S41"/>
    <property type="match status" value="1"/>
</dbReference>
<evidence type="ECO:0000256" key="2">
    <source>
        <dbReference type="ARBA" id="ARBA00022670"/>
    </source>
</evidence>
<evidence type="ECO:0000256" key="5">
    <source>
        <dbReference type="RuleBase" id="RU004404"/>
    </source>
</evidence>
<dbReference type="Gene3D" id="2.30.42.10">
    <property type="match status" value="1"/>
</dbReference>
<name>A0A2S6MV67_RHOGL</name>
<dbReference type="InterPro" id="IPR036034">
    <property type="entry name" value="PDZ_sf"/>
</dbReference>
<feature type="domain" description="PDZ" evidence="6">
    <location>
        <begin position="121"/>
        <end position="203"/>
    </location>
</feature>
<gene>
    <name evidence="7" type="ORF">CCS01_30950</name>
</gene>
<dbReference type="Pfam" id="PF17820">
    <property type="entry name" value="PDZ_6"/>
    <property type="match status" value="1"/>
</dbReference>
<dbReference type="InterPro" id="IPR005151">
    <property type="entry name" value="Tail-specific_protease"/>
</dbReference>
<dbReference type="SUPFAM" id="SSF52096">
    <property type="entry name" value="ClpP/crotonase"/>
    <property type="match status" value="1"/>
</dbReference>
<organism evidence="7 8">
    <name type="scientific">Rhodopila globiformis</name>
    <name type="common">Rhodopseudomonas globiformis</name>
    <dbReference type="NCBI Taxonomy" id="1071"/>
    <lineage>
        <taxon>Bacteria</taxon>
        <taxon>Pseudomonadati</taxon>
        <taxon>Pseudomonadota</taxon>
        <taxon>Alphaproteobacteria</taxon>
        <taxon>Acetobacterales</taxon>
        <taxon>Acetobacteraceae</taxon>
        <taxon>Rhodopila</taxon>
    </lineage>
</organism>
<evidence type="ECO:0000313" key="8">
    <source>
        <dbReference type="Proteomes" id="UP000239724"/>
    </source>
</evidence>
<dbReference type="GO" id="GO:0008236">
    <property type="term" value="F:serine-type peptidase activity"/>
    <property type="evidence" value="ECO:0007669"/>
    <property type="project" value="UniProtKB-KW"/>
</dbReference>
<evidence type="ECO:0000256" key="4">
    <source>
        <dbReference type="ARBA" id="ARBA00022825"/>
    </source>
</evidence>
<reference evidence="7 8" key="1">
    <citation type="journal article" date="2018" name="Arch. Microbiol.">
        <title>New insights into the metabolic potential of the phototrophic purple bacterium Rhodopila globiformis DSM 161(T) from its draft genome sequence and evidence for a vanadium-dependent nitrogenase.</title>
        <authorList>
            <person name="Imhoff J.F."/>
            <person name="Rahn T."/>
            <person name="Kunzel S."/>
            <person name="Neulinger S.C."/>
        </authorList>
    </citation>
    <scope>NUCLEOTIDE SEQUENCE [LARGE SCALE GENOMIC DNA]</scope>
    <source>
        <strain evidence="7 8">DSM 161</strain>
    </source>
</reference>
<dbReference type="PANTHER" id="PTHR32060">
    <property type="entry name" value="TAIL-SPECIFIC PROTEASE"/>
    <property type="match status" value="1"/>
</dbReference>
<dbReference type="EMBL" id="NHRY01000272">
    <property type="protein sequence ID" value="PPQ26238.1"/>
    <property type="molecule type" value="Genomic_DNA"/>
</dbReference>
<dbReference type="SMART" id="SM00245">
    <property type="entry name" value="TSPc"/>
    <property type="match status" value="1"/>
</dbReference>
<sequence>MRSGQRIPFTQGKRFLGRVGEYMKFTRVGAALLAGAGFVGGVVAAPGCMALSQQLGIQPAAARPADQAQTDRMLALFNTVLRRVRADYVDPVSNRTLIVNALNGMLTGLDPHSAFMTEQQWREMQSETTGQFGGIGLDVTENAGVLQVISPIDGTPASRAGIRPGDLITAVDGKSVEGLSLDDAVAALRGPPNSHLNLVIKRQGVDEPIVLALTRQIIHIETVKSQLMGDIGVIRISEFTEQTNHNVRAAVKKLRAEANGHLAGLILDLRNDPGGLLDQAIAVSDDFLDHGIIVSTHGRHPSDDEAWAAKPGGDMVGNLPVVILTNNGTASAAEIVAAALQDNHRALVLGTQSFGKGSVQTLIPLNGAGAIRLTTARYYTPSGRSIQGEGITPNVVVQESRKPEPHFGGEREAELHHILTGGTPEPPPPAIDVPEAARQIPKLPPPNWPALDPNKPETDFQLQQGLVLVRAMGASTRSASR</sequence>
<dbReference type="PROSITE" id="PS50106">
    <property type="entry name" value="PDZ"/>
    <property type="match status" value="1"/>
</dbReference>
<keyword evidence="4 5" id="KW-0720">Serine protease</keyword>
<dbReference type="FunFam" id="2.30.42.10:FF:000063">
    <property type="entry name" value="Peptidase, S41 family"/>
    <property type="match status" value="1"/>
</dbReference>
<protein>
    <submittedName>
        <fullName evidence="7">Peptidase S41</fullName>
    </submittedName>
</protein>
<dbReference type="Proteomes" id="UP000239724">
    <property type="component" value="Unassembled WGS sequence"/>
</dbReference>
<dbReference type="PANTHER" id="PTHR32060:SF30">
    <property type="entry name" value="CARBOXY-TERMINAL PROCESSING PROTEASE CTPA"/>
    <property type="match status" value="1"/>
</dbReference>
<dbReference type="CDD" id="cd06782">
    <property type="entry name" value="cpPDZ_CPP-like"/>
    <property type="match status" value="1"/>
</dbReference>
<evidence type="ECO:0000259" key="6">
    <source>
        <dbReference type="PROSITE" id="PS50106"/>
    </source>
</evidence>
<comment type="caution">
    <text evidence="7">The sequence shown here is derived from an EMBL/GenBank/DDBJ whole genome shotgun (WGS) entry which is preliminary data.</text>
</comment>
<dbReference type="Gene3D" id="3.30.750.44">
    <property type="match status" value="1"/>
</dbReference>
<keyword evidence="8" id="KW-1185">Reference proteome</keyword>
<dbReference type="NCBIfam" id="TIGR00225">
    <property type="entry name" value="prc"/>
    <property type="match status" value="1"/>
</dbReference>
<dbReference type="CDD" id="cd07560">
    <property type="entry name" value="Peptidase_S41_CPP"/>
    <property type="match status" value="1"/>
</dbReference>
<dbReference type="InterPro" id="IPR029045">
    <property type="entry name" value="ClpP/crotonase-like_dom_sf"/>
</dbReference>
<dbReference type="GO" id="GO:0007165">
    <property type="term" value="P:signal transduction"/>
    <property type="evidence" value="ECO:0007669"/>
    <property type="project" value="TreeGrafter"/>
</dbReference>
<evidence type="ECO:0000313" key="7">
    <source>
        <dbReference type="EMBL" id="PPQ26238.1"/>
    </source>
</evidence>
<evidence type="ECO:0000256" key="1">
    <source>
        <dbReference type="ARBA" id="ARBA00009179"/>
    </source>
</evidence>
<proteinExistence type="inferred from homology"/>
<accession>A0A2S6MV67</accession>
<keyword evidence="3 5" id="KW-0378">Hydrolase</keyword>
<dbReference type="InterPro" id="IPR001478">
    <property type="entry name" value="PDZ"/>
</dbReference>
<comment type="similarity">
    <text evidence="1 5">Belongs to the peptidase S41A family.</text>
</comment>
<dbReference type="GO" id="GO:0004175">
    <property type="term" value="F:endopeptidase activity"/>
    <property type="evidence" value="ECO:0007669"/>
    <property type="project" value="TreeGrafter"/>
</dbReference>